<dbReference type="InterPro" id="IPR006076">
    <property type="entry name" value="FAD-dep_OxRdtase"/>
</dbReference>
<sequence>MTHSNIPQSPEPFWRSNIPLPTFDKLKNDITVDVAIVGGGITGITAAYLLTKEGMKVALLEANELLNGTTGHTTAKLTAQHGLIYDELINHIGKEQAKNYYKANNEALQFVKELIQEKQIDCDFSTEDAYIYTNSEKYVQKLYDEFKAYQKLDIPSELVHEIPFDFPIKKAIVMKEQAQFHPLKYLLALVEEMTHLDGKIFEHTVATDVEKGEQPVVTTRDGAKVYCKHVVAASHFPFYDGNGFYFTRMYAERSYVIGIKATKEYPGGMYLSAEQPTRSLRYTEINGEKLILVGGDSHKTGQGINTMEHYQALQHFAEQTLGIKEYLYRWSAQDLYTLDKVPYIGPITPKKENIYVATGYRKWGMTNGTAAALLLRDLILNRENPYTSLFSPSRFHGDPSIKQFLIQNFDVAGHLIEGKLDVGDKRLQELEVGEGSVVFMKGKRAGAYKDLDGKLHCVDTTCTHLGCEVEWNAGDTTWDCPCHGSRFSYDGQVIEGPANEPLKQVNIEE</sequence>
<evidence type="ECO:0000313" key="8">
    <source>
        <dbReference type="Proteomes" id="UP000809829"/>
    </source>
</evidence>
<gene>
    <name evidence="7" type="ORF">JOC83_002704</name>
</gene>
<evidence type="ECO:0000256" key="4">
    <source>
        <dbReference type="ARBA" id="ARBA00023014"/>
    </source>
</evidence>
<keyword evidence="1" id="KW-0001">2Fe-2S</keyword>
<dbReference type="Gene3D" id="3.30.9.10">
    <property type="entry name" value="D-Amino Acid Oxidase, subunit A, domain 2"/>
    <property type="match status" value="1"/>
</dbReference>
<dbReference type="InterPro" id="IPR038010">
    <property type="entry name" value="YhfW_C"/>
</dbReference>
<organism evidence="7 8">
    <name type="scientific">Priestia iocasae</name>
    <dbReference type="NCBI Taxonomy" id="2291674"/>
    <lineage>
        <taxon>Bacteria</taxon>
        <taxon>Bacillati</taxon>
        <taxon>Bacillota</taxon>
        <taxon>Bacilli</taxon>
        <taxon>Bacillales</taxon>
        <taxon>Bacillaceae</taxon>
        <taxon>Priestia</taxon>
    </lineage>
</organism>
<feature type="domain" description="Rieske" evidence="6">
    <location>
        <begin position="422"/>
        <end position="509"/>
    </location>
</feature>
<dbReference type="Pfam" id="PF01266">
    <property type="entry name" value="DAO"/>
    <property type="match status" value="1"/>
</dbReference>
<comment type="caution">
    <text evidence="7">The sequence shown here is derived from an EMBL/GenBank/DDBJ whole genome shotgun (WGS) entry which is preliminary data.</text>
</comment>
<dbReference type="InterPro" id="IPR036188">
    <property type="entry name" value="FAD/NAD-bd_sf"/>
</dbReference>
<keyword evidence="8" id="KW-1185">Reference proteome</keyword>
<dbReference type="PRINTS" id="PR00162">
    <property type="entry name" value="RIESKE"/>
</dbReference>
<evidence type="ECO:0000256" key="3">
    <source>
        <dbReference type="ARBA" id="ARBA00023004"/>
    </source>
</evidence>
<dbReference type="Gene3D" id="3.50.50.60">
    <property type="entry name" value="FAD/NAD(P)-binding domain"/>
    <property type="match status" value="1"/>
</dbReference>
<reference evidence="7 8" key="1">
    <citation type="submission" date="2021-01" db="EMBL/GenBank/DDBJ databases">
        <title>Genomic Encyclopedia of Type Strains, Phase IV (KMG-IV): sequencing the most valuable type-strain genomes for metagenomic binning, comparative biology and taxonomic classification.</title>
        <authorList>
            <person name="Goeker M."/>
        </authorList>
    </citation>
    <scope>NUCLEOTIDE SEQUENCE [LARGE SCALE GENOMIC DNA]</scope>
    <source>
        <strain evidence="7 8">DSM 104297</strain>
    </source>
</reference>
<accession>A0ABS2QWM2</accession>
<keyword evidence="4" id="KW-0411">Iron-sulfur</keyword>
<dbReference type="PANTHER" id="PTHR13847">
    <property type="entry name" value="SARCOSINE DEHYDROGENASE-RELATED"/>
    <property type="match status" value="1"/>
</dbReference>
<evidence type="ECO:0000259" key="6">
    <source>
        <dbReference type="PROSITE" id="PS51296"/>
    </source>
</evidence>
<dbReference type="RefSeq" id="WP_205187842.1">
    <property type="nucleotide sequence ID" value="NZ_JAFBFC010000004.1"/>
</dbReference>
<evidence type="ECO:0000256" key="1">
    <source>
        <dbReference type="ARBA" id="ARBA00022714"/>
    </source>
</evidence>
<dbReference type="Pfam" id="PF00355">
    <property type="entry name" value="Rieske"/>
    <property type="match status" value="1"/>
</dbReference>
<keyword evidence="3" id="KW-0408">Iron</keyword>
<dbReference type="CDD" id="cd03477">
    <property type="entry name" value="Rieske_YhfW_C"/>
    <property type="match status" value="1"/>
</dbReference>
<evidence type="ECO:0000256" key="2">
    <source>
        <dbReference type="ARBA" id="ARBA00022723"/>
    </source>
</evidence>
<dbReference type="PROSITE" id="PS51296">
    <property type="entry name" value="RIESKE"/>
    <property type="match status" value="1"/>
</dbReference>
<dbReference type="EMBL" id="JAFBFC010000004">
    <property type="protein sequence ID" value="MBM7703855.1"/>
    <property type="molecule type" value="Genomic_DNA"/>
</dbReference>
<dbReference type="Gene3D" id="2.102.10.10">
    <property type="entry name" value="Rieske [2Fe-2S] iron-sulphur domain"/>
    <property type="match status" value="1"/>
</dbReference>
<dbReference type="InterPro" id="IPR017941">
    <property type="entry name" value="Rieske_2Fe-2S"/>
</dbReference>
<dbReference type="SUPFAM" id="SSF50022">
    <property type="entry name" value="ISP domain"/>
    <property type="match status" value="1"/>
</dbReference>
<proteinExistence type="predicted"/>
<dbReference type="InterPro" id="IPR036922">
    <property type="entry name" value="Rieske_2Fe-2S_sf"/>
</dbReference>
<dbReference type="PANTHER" id="PTHR13847:SF274">
    <property type="entry name" value="RIESKE 2FE-2S IRON-SULFUR PROTEIN YHFW-RELATED"/>
    <property type="match status" value="1"/>
</dbReference>
<keyword evidence="2" id="KW-0479">Metal-binding</keyword>
<dbReference type="InterPro" id="IPR005805">
    <property type="entry name" value="Rieske_Fe-S_prot_C"/>
</dbReference>
<dbReference type="SUPFAM" id="SSF51905">
    <property type="entry name" value="FAD/NAD(P)-binding domain"/>
    <property type="match status" value="1"/>
</dbReference>
<protein>
    <submittedName>
        <fullName evidence="7">Glycine/D-amino acid oxidase-like deaminating enzyme/nitrite reductase/ring-hydroxylating ferredoxin subunit</fullName>
    </submittedName>
</protein>
<name>A0ABS2QWM2_9BACI</name>
<keyword evidence="5" id="KW-1015">Disulfide bond</keyword>
<evidence type="ECO:0000256" key="5">
    <source>
        <dbReference type="ARBA" id="ARBA00023157"/>
    </source>
</evidence>
<evidence type="ECO:0000313" key="7">
    <source>
        <dbReference type="EMBL" id="MBM7703855.1"/>
    </source>
</evidence>
<dbReference type="Proteomes" id="UP000809829">
    <property type="component" value="Unassembled WGS sequence"/>
</dbReference>